<dbReference type="AlphaFoldDB" id="A0A371NEJ0"/>
<dbReference type="HAMAP" id="MF_00585">
    <property type="entry name" value="UPF0216"/>
    <property type="match status" value="1"/>
</dbReference>
<dbReference type="SMR" id="A0A371NEJ0"/>
<sequence length="135" mass="16115">MRGDRSDRLMKKEIFNLNRHLPSRRKTLEELLREDRPHVTGADGTRHRFKWAELEDLRGMLTEDEARRLRLPIYIEIESETSGARIAGDIEVKVVSEVLERDDEGDEIYIYRPEMRVLRARFPTVTQYMFLVREL</sequence>
<comment type="similarity">
    <text evidence="1">Belongs to the UPF0216 family.</text>
</comment>
<dbReference type="EMBL" id="QREL01000001">
    <property type="protein sequence ID" value="REE28408.1"/>
    <property type="molecule type" value="Genomic_DNA"/>
</dbReference>
<gene>
    <name evidence="2" type="ORF">C7452_0417</name>
</gene>
<keyword evidence="3" id="KW-1185">Reference proteome</keyword>
<reference evidence="2 3" key="1">
    <citation type="submission" date="2018-07" db="EMBL/GenBank/DDBJ databases">
        <title>Genomic Encyclopedia of Type Strains, Phase IV (KMG-IV): sequencing the most valuable type-strain genomes for metagenomic binning, comparative biology and taxonomic classification.</title>
        <authorList>
            <person name="Goeker M."/>
        </authorList>
    </citation>
    <scope>NUCLEOTIDE SEQUENCE [LARGE SCALE GENOMIC DNA]</scope>
    <source>
        <strain evidence="2 3">DSM 7466</strain>
    </source>
</reference>
<evidence type="ECO:0000313" key="2">
    <source>
        <dbReference type="EMBL" id="REE28408.1"/>
    </source>
</evidence>
<protein>
    <recommendedName>
        <fullName evidence="1">UPF0216 protein C7452_0417</fullName>
    </recommendedName>
</protein>
<evidence type="ECO:0000256" key="1">
    <source>
        <dbReference type="HAMAP-Rule" id="MF_00585"/>
    </source>
</evidence>
<accession>A0A371NEJ0</accession>
<comment type="caution">
    <text evidence="2">The sequence shown here is derived from an EMBL/GenBank/DDBJ whole genome shotgun (WGS) entry which is preliminary data.</text>
</comment>
<dbReference type="InterPro" id="IPR002746">
    <property type="entry name" value="UPF0216"/>
</dbReference>
<dbReference type="RefSeq" id="WP_010876580.1">
    <property type="nucleotide sequence ID" value="NZ_QREL01000001.1"/>
</dbReference>
<name>A0A371NEJ0_9EURY</name>
<organism evidence="2 3">
    <name type="scientific">Methanothermobacter defluvii</name>
    <dbReference type="NCBI Taxonomy" id="49339"/>
    <lineage>
        <taxon>Archaea</taxon>
        <taxon>Methanobacteriati</taxon>
        <taxon>Methanobacteriota</taxon>
        <taxon>Methanomada group</taxon>
        <taxon>Methanobacteria</taxon>
        <taxon>Methanobacteriales</taxon>
        <taxon>Methanobacteriaceae</taxon>
        <taxon>Methanothermobacter</taxon>
    </lineage>
</organism>
<dbReference type="Pfam" id="PF01886">
    <property type="entry name" value="DUF61"/>
    <property type="match status" value="1"/>
</dbReference>
<dbReference type="PIRSF" id="PIRSF005264">
    <property type="entry name" value="UCP005264"/>
    <property type="match status" value="1"/>
</dbReference>
<evidence type="ECO:0000313" key="3">
    <source>
        <dbReference type="Proteomes" id="UP000256864"/>
    </source>
</evidence>
<dbReference type="GeneID" id="86199260"/>
<dbReference type="Proteomes" id="UP000256864">
    <property type="component" value="Unassembled WGS sequence"/>
</dbReference>
<dbReference type="NCBIfam" id="NF003153">
    <property type="entry name" value="PRK04115.1"/>
    <property type="match status" value="1"/>
</dbReference>
<proteinExistence type="inferred from homology"/>